<reference evidence="2 3" key="1">
    <citation type="journal article" date="2015" name="Genome Biol. Evol.">
        <title>Comparative Genomics of a Bacterivorous Green Alga Reveals Evolutionary Causalities and Consequences of Phago-Mixotrophic Mode of Nutrition.</title>
        <authorList>
            <person name="Burns J.A."/>
            <person name="Paasch A."/>
            <person name="Narechania A."/>
            <person name="Kim E."/>
        </authorList>
    </citation>
    <scope>NUCLEOTIDE SEQUENCE [LARGE SCALE GENOMIC DNA]</scope>
    <source>
        <strain evidence="2 3">PLY_AMNH</strain>
    </source>
</reference>
<feature type="compositionally biased region" description="Basic and acidic residues" evidence="1">
    <location>
        <begin position="41"/>
        <end position="55"/>
    </location>
</feature>
<proteinExistence type="predicted"/>
<dbReference type="InterPro" id="IPR052408">
    <property type="entry name" value="Exonuclease_MUT-7-like"/>
</dbReference>
<dbReference type="EMBL" id="LGRX02017550">
    <property type="protein sequence ID" value="KAK3260635.1"/>
    <property type="molecule type" value="Genomic_DNA"/>
</dbReference>
<dbReference type="InterPro" id="IPR012340">
    <property type="entry name" value="NA-bd_OB-fold"/>
</dbReference>
<accession>A0AAE0FJ17</accession>
<dbReference type="SUPFAM" id="SSF53098">
    <property type="entry name" value="Ribonuclease H-like"/>
    <property type="match status" value="1"/>
</dbReference>
<dbReference type="InterPro" id="IPR036397">
    <property type="entry name" value="RNaseH_sf"/>
</dbReference>
<feature type="compositionally biased region" description="Basic and acidic residues" evidence="1">
    <location>
        <begin position="69"/>
        <end position="79"/>
    </location>
</feature>
<dbReference type="PANTHER" id="PTHR47765:SF2">
    <property type="entry name" value="EXONUCLEASE MUT-7 HOMOLOG"/>
    <property type="match status" value="1"/>
</dbReference>
<sequence>MVYAGGGDNWSHLVIAPSELLMVTRGELVDVLVPGDGLSAGKRDSTDSEGQRGRPEVLAAHGRRATSKPGERVMESQTDRPTEAYPFLQWVTQSSGDVQNLWAVVATTRKMGRQLMFADLVPLPSGSRTGGGNAGGWKMLEKVATAPFDRVQLLVGKTLARNRGAEEAKALIKAVKVGTVVNVTGRLQANPTREATIDLVCVSLDLIAHDEDIPDELLGPPPLIDCEGGLSAAAVIASGLDSAPFAGEAPCREMPSPELPQNVLLVVNADTLTEAARLLGLGRCSGPARPEEGGESSQSGSGAENGELLPVVLGIDAEWQPERQWEDLEPPPGLHPHAVGEDFNPVSVMQLATRSTAVVFDMLALCQQGRSGAAGMTPTERALDALMGRLLTDSDVLKLGFGLENDLRKLRDSYPHLPCFQGAQPVIEIRELLLRTRPIVPTSVKGAAGISAQLLPQEAVRWGLSQIMRRVLGRELDK</sequence>
<feature type="non-terminal residue" evidence="2">
    <location>
        <position position="478"/>
    </location>
</feature>
<feature type="region of interest" description="Disordered" evidence="1">
    <location>
        <begin position="34"/>
        <end position="79"/>
    </location>
</feature>
<protein>
    <recommendedName>
        <fullName evidence="4">3'-5' exonuclease domain-containing protein</fullName>
    </recommendedName>
</protein>
<gene>
    <name evidence="2" type="ORF">CYMTET_30418</name>
</gene>
<dbReference type="Proteomes" id="UP001190700">
    <property type="component" value="Unassembled WGS sequence"/>
</dbReference>
<dbReference type="AlphaFoldDB" id="A0AAE0FJ17"/>
<dbReference type="Gene3D" id="3.30.420.10">
    <property type="entry name" value="Ribonuclease H-like superfamily/Ribonuclease H"/>
    <property type="match status" value="1"/>
</dbReference>
<name>A0AAE0FJ17_9CHLO</name>
<keyword evidence="3" id="KW-1185">Reference proteome</keyword>
<dbReference type="PANTHER" id="PTHR47765">
    <property type="entry name" value="3'-5' EXONUCLEASE DOMAIN-CONTAINING PROTEIN"/>
    <property type="match status" value="1"/>
</dbReference>
<evidence type="ECO:0000313" key="2">
    <source>
        <dbReference type="EMBL" id="KAK3260635.1"/>
    </source>
</evidence>
<comment type="caution">
    <text evidence="2">The sequence shown here is derived from an EMBL/GenBank/DDBJ whole genome shotgun (WGS) entry which is preliminary data.</text>
</comment>
<feature type="region of interest" description="Disordered" evidence="1">
    <location>
        <begin position="283"/>
        <end position="305"/>
    </location>
</feature>
<evidence type="ECO:0008006" key="4">
    <source>
        <dbReference type="Google" id="ProtNLM"/>
    </source>
</evidence>
<dbReference type="Gene3D" id="2.40.50.140">
    <property type="entry name" value="Nucleic acid-binding proteins"/>
    <property type="match status" value="1"/>
</dbReference>
<dbReference type="InterPro" id="IPR012337">
    <property type="entry name" value="RNaseH-like_sf"/>
</dbReference>
<dbReference type="GO" id="GO:0003676">
    <property type="term" value="F:nucleic acid binding"/>
    <property type="evidence" value="ECO:0007669"/>
    <property type="project" value="InterPro"/>
</dbReference>
<feature type="compositionally biased region" description="Low complexity" evidence="1">
    <location>
        <begin position="295"/>
        <end position="305"/>
    </location>
</feature>
<organism evidence="2 3">
    <name type="scientific">Cymbomonas tetramitiformis</name>
    <dbReference type="NCBI Taxonomy" id="36881"/>
    <lineage>
        <taxon>Eukaryota</taxon>
        <taxon>Viridiplantae</taxon>
        <taxon>Chlorophyta</taxon>
        <taxon>Pyramimonadophyceae</taxon>
        <taxon>Pyramimonadales</taxon>
        <taxon>Pyramimonadaceae</taxon>
        <taxon>Cymbomonas</taxon>
    </lineage>
</organism>
<evidence type="ECO:0000256" key="1">
    <source>
        <dbReference type="SAM" id="MobiDB-lite"/>
    </source>
</evidence>
<evidence type="ECO:0000313" key="3">
    <source>
        <dbReference type="Proteomes" id="UP001190700"/>
    </source>
</evidence>